<keyword evidence="5" id="KW-1185">Reference proteome</keyword>
<keyword evidence="1" id="KW-0808">Transferase</keyword>
<evidence type="ECO:0000256" key="2">
    <source>
        <dbReference type="ARBA" id="ARBA00022737"/>
    </source>
</evidence>
<dbReference type="Proteomes" id="UP000271003">
    <property type="component" value="Chromosome"/>
</dbReference>
<evidence type="ECO:0000256" key="1">
    <source>
        <dbReference type="ARBA" id="ARBA00022679"/>
    </source>
</evidence>
<evidence type="ECO:0000313" key="4">
    <source>
        <dbReference type="EMBL" id="BBF22908.1"/>
    </source>
</evidence>
<keyword evidence="2" id="KW-0677">Repeat</keyword>
<dbReference type="AlphaFoldDB" id="A0A2Z6ICT6"/>
<evidence type="ECO:0000256" key="3">
    <source>
        <dbReference type="SAM" id="MobiDB-lite"/>
    </source>
</evidence>
<protein>
    <submittedName>
        <fullName evidence="4">Uncharacterized protein</fullName>
    </submittedName>
</protein>
<dbReference type="EMBL" id="AP018786">
    <property type="protein sequence ID" value="BBF22908.1"/>
    <property type="molecule type" value="Genomic_DNA"/>
</dbReference>
<organism evidence="4 5">
    <name type="scientific">Sutterella megalosphaeroides</name>
    <dbReference type="NCBI Taxonomy" id="2494234"/>
    <lineage>
        <taxon>Bacteria</taxon>
        <taxon>Pseudomonadati</taxon>
        <taxon>Pseudomonadota</taxon>
        <taxon>Betaproteobacteria</taxon>
        <taxon>Burkholderiales</taxon>
        <taxon>Sutterellaceae</taxon>
        <taxon>Sutterella</taxon>
    </lineage>
</organism>
<reference evidence="4 5" key="1">
    <citation type="journal article" date="2018" name="Int. J. Syst. Evol. Microbiol.">
        <title>Mesosutterella multiformis gen. nov., sp. nov., a member of the family Sutterellaceae and Sutterella megalosphaeroides sp. nov., isolated from human faeces.</title>
        <authorList>
            <person name="Sakamoto M."/>
            <person name="Ikeyama N."/>
            <person name="Kunihiro T."/>
            <person name="Iino T."/>
            <person name="Yuki M."/>
            <person name="Ohkuma M."/>
        </authorList>
    </citation>
    <scope>NUCLEOTIDE SEQUENCE [LARGE SCALE GENOMIC DNA]</scope>
    <source>
        <strain evidence="4 5">6FBBBH3</strain>
    </source>
</reference>
<dbReference type="PROSITE" id="PS00101">
    <property type="entry name" value="HEXAPEP_TRANSFERASES"/>
    <property type="match status" value="1"/>
</dbReference>
<dbReference type="KEGG" id="sutt:SUTMEG_07990"/>
<proteinExistence type="predicted"/>
<dbReference type="GO" id="GO:0016740">
    <property type="term" value="F:transferase activity"/>
    <property type="evidence" value="ECO:0007669"/>
    <property type="project" value="UniProtKB-KW"/>
</dbReference>
<feature type="region of interest" description="Disordered" evidence="3">
    <location>
        <begin position="138"/>
        <end position="180"/>
    </location>
</feature>
<feature type="compositionally biased region" description="Basic residues" evidence="3">
    <location>
        <begin position="227"/>
        <end position="236"/>
    </location>
</feature>
<dbReference type="RefSeq" id="WP_120176574.1">
    <property type="nucleotide sequence ID" value="NZ_AP018786.1"/>
</dbReference>
<feature type="region of interest" description="Disordered" evidence="3">
    <location>
        <begin position="205"/>
        <end position="242"/>
    </location>
</feature>
<accession>A0A2Z6ICT6</accession>
<name>A0A2Z6ICT6_9BURK</name>
<sequence length="242" mass="26053">MFEYAKELLEIHRTKTGRSTLGIVFGASGWQAAVLSRAAYWCALQEWEALGGLVSSLNRILTGADIAPDAKLCERVYIAHGAGVVIESGARLDPDVELLGSAFVARNVRVAAGTVLAHGVHVTEEAPQATAQAIETVKTDSDKVEVPVEAEKATEKAPEKSEEKPAEKPADKSPDRDAALKELARVVKEQNAVIQKLNANLKEAGGEAIPDEDLPKLNTRNLGLSVRRARHHRTKTKPAAEE</sequence>
<dbReference type="InterPro" id="IPR018357">
    <property type="entry name" value="Hexapep_transf_CS"/>
</dbReference>
<evidence type="ECO:0000313" key="5">
    <source>
        <dbReference type="Proteomes" id="UP000271003"/>
    </source>
</evidence>
<dbReference type="SUPFAM" id="SSF51161">
    <property type="entry name" value="Trimeric LpxA-like enzymes"/>
    <property type="match status" value="1"/>
</dbReference>
<dbReference type="OrthoDB" id="9801456at2"/>
<dbReference type="Gene3D" id="2.160.10.10">
    <property type="entry name" value="Hexapeptide repeat proteins"/>
    <property type="match status" value="1"/>
</dbReference>
<gene>
    <name evidence="4" type="ORF">SUTMEG_07990</name>
</gene>
<dbReference type="InterPro" id="IPR011004">
    <property type="entry name" value="Trimer_LpxA-like_sf"/>
</dbReference>